<evidence type="ECO:0000256" key="3">
    <source>
        <dbReference type="ARBA" id="ARBA00023128"/>
    </source>
</evidence>
<dbReference type="AlphaFoldDB" id="A0A9P8TIC2"/>
<comment type="subcellular location">
    <subcellularLocation>
        <location evidence="1">Mitochondrion</location>
    </subcellularLocation>
</comment>
<feature type="domain" description="TLDc" evidence="5">
    <location>
        <begin position="65"/>
        <end position="242"/>
    </location>
</feature>
<protein>
    <recommendedName>
        <fullName evidence="4">Oxidation resistance protein 1</fullName>
    </recommendedName>
</protein>
<dbReference type="GO" id="GO:0005739">
    <property type="term" value="C:mitochondrion"/>
    <property type="evidence" value="ECO:0007669"/>
    <property type="project" value="UniProtKB-SubCell"/>
</dbReference>
<keyword evidence="7" id="KW-1185">Reference proteome</keyword>
<sequence length="242" mass="27414">MSETVSSFESIKKKLTKLKKSKSPSSTVSSRVMSRSNSNSLADLVIVPPLAPLIFEGYIPTTKNRLITEEIGEDIRNIIPARLQINHEWKLLYSLEQHGASLSTLYRLSRESKAKKVYDKNGYVLVVKDGTDNIFGSYTNEIFTPHELKRHYGNGECFLWKSKKLSKGDIQFKAFPYTGLNEYLIYCQYDSLSLGSSEGHNGLWLDNNLMKGVTEPCLTFGNEPLSEEGEKFNILGVELWMI</sequence>
<evidence type="ECO:0000256" key="1">
    <source>
        <dbReference type="ARBA" id="ARBA00004173"/>
    </source>
</evidence>
<dbReference type="OrthoDB" id="26679at2759"/>
<dbReference type="EMBL" id="JAEUBF010000206">
    <property type="protein sequence ID" value="KAH3679891.1"/>
    <property type="molecule type" value="Genomic_DNA"/>
</dbReference>
<comment type="caution">
    <text evidence="6">The sequence shown here is derived from an EMBL/GenBank/DDBJ whole genome shotgun (WGS) entry which is preliminary data.</text>
</comment>
<accession>A0A9P8TIC2</accession>
<dbReference type="PANTHER" id="PTHR23354:SF62">
    <property type="entry name" value="MUSTARD, ISOFORM V"/>
    <property type="match status" value="1"/>
</dbReference>
<comment type="similarity">
    <text evidence="2">Belongs to the OXR1 family.</text>
</comment>
<gene>
    <name evidence="6" type="ORF">WICMUC_000634</name>
</gene>
<evidence type="ECO:0000256" key="2">
    <source>
        <dbReference type="ARBA" id="ARBA00009540"/>
    </source>
</evidence>
<evidence type="ECO:0000256" key="4">
    <source>
        <dbReference type="ARBA" id="ARBA00040604"/>
    </source>
</evidence>
<dbReference type="SMART" id="SM00584">
    <property type="entry name" value="TLDc"/>
    <property type="match status" value="1"/>
</dbReference>
<evidence type="ECO:0000313" key="6">
    <source>
        <dbReference type="EMBL" id="KAH3679891.1"/>
    </source>
</evidence>
<dbReference type="InterPro" id="IPR006571">
    <property type="entry name" value="TLDc_dom"/>
</dbReference>
<dbReference type="GO" id="GO:0006979">
    <property type="term" value="P:response to oxidative stress"/>
    <property type="evidence" value="ECO:0007669"/>
    <property type="project" value="TreeGrafter"/>
</dbReference>
<reference evidence="6" key="2">
    <citation type="submission" date="2021-01" db="EMBL/GenBank/DDBJ databases">
        <authorList>
            <person name="Schikora-Tamarit M.A."/>
        </authorList>
    </citation>
    <scope>NUCLEOTIDE SEQUENCE</scope>
    <source>
        <strain evidence="6">CBS6341</strain>
    </source>
</reference>
<organism evidence="6 7">
    <name type="scientific">Wickerhamomyces mucosus</name>
    <dbReference type="NCBI Taxonomy" id="1378264"/>
    <lineage>
        <taxon>Eukaryota</taxon>
        <taxon>Fungi</taxon>
        <taxon>Dikarya</taxon>
        <taxon>Ascomycota</taxon>
        <taxon>Saccharomycotina</taxon>
        <taxon>Saccharomycetes</taxon>
        <taxon>Phaffomycetales</taxon>
        <taxon>Wickerhamomycetaceae</taxon>
        <taxon>Wickerhamomyces</taxon>
    </lineage>
</organism>
<reference evidence="6" key="1">
    <citation type="journal article" date="2021" name="Open Biol.">
        <title>Shared evolutionary footprints suggest mitochondrial oxidative damage underlies multiple complex I losses in fungi.</title>
        <authorList>
            <person name="Schikora-Tamarit M.A."/>
            <person name="Marcet-Houben M."/>
            <person name="Nosek J."/>
            <person name="Gabaldon T."/>
        </authorList>
    </citation>
    <scope>NUCLEOTIDE SEQUENCE</scope>
    <source>
        <strain evidence="6">CBS6341</strain>
    </source>
</reference>
<proteinExistence type="inferred from homology"/>
<dbReference type="Pfam" id="PF07534">
    <property type="entry name" value="TLD"/>
    <property type="match status" value="1"/>
</dbReference>
<dbReference type="PANTHER" id="PTHR23354">
    <property type="entry name" value="NUCLEOLAR PROTEIN 7/ESTROGEN RECEPTOR COACTIVATOR-RELATED"/>
    <property type="match status" value="1"/>
</dbReference>
<keyword evidence="3" id="KW-0496">Mitochondrion</keyword>
<evidence type="ECO:0000313" key="7">
    <source>
        <dbReference type="Proteomes" id="UP000769528"/>
    </source>
</evidence>
<dbReference type="PROSITE" id="PS51886">
    <property type="entry name" value="TLDC"/>
    <property type="match status" value="1"/>
</dbReference>
<dbReference type="GO" id="GO:0005634">
    <property type="term" value="C:nucleus"/>
    <property type="evidence" value="ECO:0007669"/>
    <property type="project" value="TreeGrafter"/>
</dbReference>
<dbReference type="Proteomes" id="UP000769528">
    <property type="component" value="Unassembled WGS sequence"/>
</dbReference>
<name>A0A9P8TIC2_9ASCO</name>
<evidence type="ECO:0000259" key="5">
    <source>
        <dbReference type="PROSITE" id="PS51886"/>
    </source>
</evidence>